<evidence type="ECO:0000313" key="10">
    <source>
        <dbReference type="EMBL" id="QCT05977.1"/>
    </source>
</evidence>
<organism evidence="10 11">
    <name type="scientific">Ruminococcus bovis</name>
    <dbReference type="NCBI Taxonomy" id="2564099"/>
    <lineage>
        <taxon>Bacteria</taxon>
        <taxon>Bacillati</taxon>
        <taxon>Bacillota</taxon>
        <taxon>Clostridia</taxon>
        <taxon>Eubacteriales</taxon>
        <taxon>Oscillospiraceae</taxon>
        <taxon>Ruminococcus</taxon>
    </lineage>
</organism>
<evidence type="ECO:0000256" key="4">
    <source>
        <dbReference type="ARBA" id="ARBA00011744"/>
    </source>
</evidence>
<dbReference type="SUPFAM" id="SSF55021">
    <property type="entry name" value="ACT-like"/>
    <property type="match status" value="2"/>
</dbReference>
<dbReference type="OrthoDB" id="9787365at2"/>
<dbReference type="Pfam" id="PF22629">
    <property type="entry name" value="ACT_AHAS_ss"/>
    <property type="match status" value="1"/>
</dbReference>
<protein>
    <recommendedName>
        <fullName evidence="8">Acetolactate synthase small subunit</fullName>
        <shortName evidence="8">AHAS</shortName>
        <shortName evidence="8">ALS</shortName>
        <ecNumber evidence="8">2.2.1.6</ecNumber>
    </recommendedName>
    <alternativeName>
        <fullName evidence="8">Acetohydroxy-acid synthase small subunit</fullName>
    </alternativeName>
</protein>
<evidence type="ECO:0000256" key="2">
    <source>
        <dbReference type="ARBA" id="ARBA00005025"/>
    </source>
</evidence>
<dbReference type="GO" id="GO:0005829">
    <property type="term" value="C:cytosol"/>
    <property type="evidence" value="ECO:0007669"/>
    <property type="project" value="TreeGrafter"/>
</dbReference>
<evidence type="ECO:0000256" key="1">
    <source>
        <dbReference type="ARBA" id="ARBA00004974"/>
    </source>
</evidence>
<reference evidence="10 11" key="1">
    <citation type="submission" date="2019-04" db="EMBL/GenBank/DDBJ databases">
        <authorList>
            <person name="Embree M."/>
            <person name="Gaffney J.R."/>
        </authorList>
    </citation>
    <scope>NUCLEOTIDE SEQUENCE [LARGE SCALE GENOMIC DNA]</scope>
    <source>
        <strain evidence="10 11">JE7A12</strain>
    </source>
</reference>
<dbReference type="InterPro" id="IPR054480">
    <property type="entry name" value="AHAS_small-like_ACT"/>
</dbReference>
<dbReference type="Proteomes" id="UP000301475">
    <property type="component" value="Chromosome"/>
</dbReference>
<dbReference type="KEGG" id="ruj:E5Z56_00725"/>
<dbReference type="InterPro" id="IPR045865">
    <property type="entry name" value="ACT-like_dom_sf"/>
</dbReference>
<gene>
    <name evidence="10" type="primary">ilvN</name>
    <name evidence="10" type="ORF">E5Z56_00725</name>
</gene>
<dbReference type="UniPathway" id="UPA00049">
    <property type="reaction ID" value="UER00059"/>
</dbReference>
<comment type="function">
    <text evidence="8">Catalyzes the conversion of 2 pyruvate molecules into acetolactate in the first common step of the biosynthetic pathway of the branched-amino acids such as leucine, isoleucine, and valine.</text>
</comment>
<evidence type="ECO:0000256" key="5">
    <source>
        <dbReference type="ARBA" id="ARBA00022605"/>
    </source>
</evidence>
<dbReference type="UniPathway" id="UPA00047">
    <property type="reaction ID" value="UER00055"/>
</dbReference>
<dbReference type="Pfam" id="PF10369">
    <property type="entry name" value="ALS_ss_C"/>
    <property type="match status" value="1"/>
</dbReference>
<dbReference type="EC" id="2.2.1.6" evidence="8"/>
<comment type="pathway">
    <text evidence="2 8">Amino-acid biosynthesis; L-valine biosynthesis; L-valine from pyruvate: step 1/4.</text>
</comment>
<dbReference type="RefSeq" id="WP_022505013.1">
    <property type="nucleotide sequence ID" value="NZ_CP039381.1"/>
</dbReference>
<dbReference type="GO" id="GO:0009097">
    <property type="term" value="P:isoleucine biosynthetic process"/>
    <property type="evidence" value="ECO:0007669"/>
    <property type="project" value="UniProtKB-UniRule"/>
</dbReference>
<dbReference type="InterPro" id="IPR019455">
    <property type="entry name" value="Acetolactate_synth_ssu_C"/>
</dbReference>
<dbReference type="NCBIfam" id="NF008864">
    <property type="entry name" value="PRK11895.1"/>
    <property type="match status" value="1"/>
</dbReference>
<evidence type="ECO:0000256" key="3">
    <source>
        <dbReference type="ARBA" id="ARBA00006341"/>
    </source>
</evidence>
<dbReference type="PANTHER" id="PTHR30239">
    <property type="entry name" value="ACETOLACTATE SYNTHASE SMALL SUBUNIT"/>
    <property type="match status" value="1"/>
</dbReference>
<dbReference type="InterPro" id="IPR039557">
    <property type="entry name" value="AHAS_ACT"/>
</dbReference>
<keyword evidence="6 8" id="KW-0100">Branched-chain amino acid biosynthesis</keyword>
<dbReference type="PANTHER" id="PTHR30239:SF0">
    <property type="entry name" value="ACETOLACTATE SYNTHASE SMALL SUBUNIT 1, CHLOROPLASTIC"/>
    <property type="match status" value="1"/>
</dbReference>
<dbReference type="InterPro" id="IPR027271">
    <property type="entry name" value="Acetolactate_synth/TF_NikR_C"/>
</dbReference>
<dbReference type="GO" id="GO:0009099">
    <property type="term" value="P:L-valine biosynthetic process"/>
    <property type="evidence" value="ECO:0007669"/>
    <property type="project" value="UniProtKB-UniRule"/>
</dbReference>
<dbReference type="InterPro" id="IPR004789">
    <property type="entry name" value="Acetalactate_synth_ssu"/>
</dbReference>
<dbReference type="GO" id="GO:0003984">
    <property type="term" value="F:acetolactate synthase activity"/>
    <property type="evidence" value="ECO:0007669"/>
    <property type="project" value="UniProtKB-UniRule"/>
</dbReference>
<evidence type="ECO:0000256" key="8">
    <source>
        <dbReference type="RuleBase" id="RU368092"/>
    </source>
</evidence>
<dbReference type="Gene3D" id="3.30.70.260">
    <property type="match status" value="1"/>
</dbReference>
<accession>A0A4P8XT59</accession>
<comment type="catalytic activity">
    <reaction evidence="7 8">
        <text>2 pyruvate + H(+) = (2S)-2-acetolactate + CO2</text>
        <dbReference type="Rhea" id="RHEA:25249"/>
        <dbReference type="ChEBI" id="CHEBI:15361"/>
        <dbReference type="ChEBI" id="CHEBI:15378"/>
        <dbReference type="ChEBI" id="CHEBI:16526"/>
        <dbReference type="ChEBI" id="CHEBI:58476"/>
        <dbReference type="EC" id="2.2.1.6"/>
    </reaction>
</comment>
<evidence type="ECO:0000256" key="6">
    <source>
        <dbReference type="ARBA" id="ARBA00023304"/>
    </source>
</evidence>
<evidence type="ECO:0000313" key="11">
    <source>
        <dbReference type="Proteomes" id="UP000301475"/>
    </source>
</evidence>
<dbReference type="InterPro" id="IPR002912">
    <property type="entry name" value="ACT_dom"/>
</dbReference>
<dbReference type="FunFam" id="3.30.70.260:FF:000001">
    <property type="entry name" value="Acetolactate synthase, small subunit"/>
    <property type="match status" value="1"/>
</dbReference>
<comment type="pathway">
    <text evidence="1 8">Amino-acid biosynthesis; L-isoleucine biosynthesis; L-isoleucine from 2-oxobutanoate: step 1/4.</text>
</comment>
<sequence>MKYTLSVIVENCSGVLSKISGLFSRRAFNIDSLAVGVTSNPKISRITIVTDGDEYVVEQIEKQLNKLIPVIKVKRLEEGEYIGRELLLIKVSCTSKKREEIMGIAQLVQAKIVDVSSSAVTLEYSEEADKIDILLELLRPFGIKEIVRTGKVAIEKGHGEAYHSGFND</sequence>
<proteinExistence type="inferred from homology"/>
<evidence type="ECO:0000259" key="9">
    <source>
        <dbReference type="PROSITE" id="PS51671"/>
    </source>
</evidence>
<keyword evidence="11" id="KW-1185">Reference proteome</keyword>
<dbReference type="Gene3D" id="3.30.70.1150">
    <property type="entry name" value="ACT-like. Chain A, domain 2"/>
    <property type="match status" value="1"/>
</dbReference>
<dbReference type="EMBL" id="CP039381">
    <property type="protein sequence ID" value="QCT05977.1"/>
    <property type="molecule type" value="Genomic_DNA"/>
</dbReference>
<evidence type="ECO:0000256" key="7">
    <source>
        <dbReference type="ARBA" id="ARBA00048670"/>
    </source>
</evidence>
<dbReference type="GO" id="GO:1990610">
    <property type="term" value="F:acetolactate synthase regulator activity"/>
    <property type="evidence" value="ECO:0007669"/>
    <property type="project" value="UniProtKB-UniRule"/>
</dbReference>
<dbReference type="CDD" id="cd04878">
    <property type="entry name" value="ACT_AHAS"/>
    <property type="match status" value="1"/>
</dbReference>
<dbReference type="AlphaFoldDB" id="A0A4P8XT59"/>
<comment type="similarity">
    <text evidence="3 8">Belongs to the acetolactate synthase small subunit family.</text>
</comment>
<dbReference type="NCBIfam" id="TIGR00119">
    <property type="entry name" value="acolac_sm"/>
    <property type="match status" value="1"/>
</dbReference>
<feature type="domain" description="ACT" evidence="9">
    <location>
        <begin position="4"/>
        <end position="78"/>
    </location>
</feature>
<keyword evidence="8 10" id="KW-0808">Transferase</keyword>
<name>A0A4P8XT59_9FIRM</name>
<dbReference type="PROSITE" id="PS51671">
    <property type="entry name" value="ACT"/>
    <property type="match status" value="1"/>
</dbReference>
<comment type="subunit">
    <text evidence="4 8">Dimer of large and small chains.</text>
</comment>
<keyword evidence="5 8" id="KW-0028">Amino-acid biosynthesis</keyword>